<dbReference type="Proteomes" id="UP000660745">
    <property type="component" value="Unassembled WGS sequence"/>
</dbReference>
<dbReference type="SUPFAM" id="SSF52200">
    <property type="entry name" value="Toll/Interleukin receptor TIR domain"/>
    <property type="match status" value="1"/>
</dbReference>
<proteinExistence type="predicted"/>
<dbReference type="GO" id="GO:0005886">
    <property type="term" value="C:plasma membrane"/>
    <property type="evidence" value="ECO:0007669"/>
    <property type="project" value="TreeGrafter"/>
</dbReference>
<comment type="caution">
    <text evidence="7">The sequence shown here is derived from an EMBL/GenBank/DDBJ whole genome shotgun (WGS) entry which is preliminary data.</text>
</comment>
<evidence type="ECO:0000256" key="2">
    <source>
        <dbReference type="ARBA" id="ARBA00022692"/>
    </source>
</evidence>
<dbReference type="GO" id="GO:0038023">
    <property type="term" value="F:signaling receptor activity"/>
    <property type="evidence" value="ECO:0007669"/>
    <property type="project" value="TreeGrafter"/>
</dbReference>
<accession>A0A917ZZG6</accession>
<keyword evidence="5" id="KW-0472">Membrane</keyword>
<dbReference type="GO" id="GO:0007165">
    <property type="term" value="P:signal transduction"/>
    <property type="evidence" value="ECO:0007669"/>
    <property type="project" value="InterPro"/>
</dbReference>
<protein>
    <recommendedName>
        <fullName evidence="6">TIR domain-containing protein</fullName>
    </recommendedName>
</protein>
<keyword evidence="8" id="KW-1185">Reference proteome</keyword>
<organism evidence="7 8">
    <name type="scientific">Nonomuraea glycinis</name>
    <dbReference type="NCBI Taxonomy" id="2047744"/>
    <lineage>
        <taxon>Bacteria</taxon>
        <taxon>Bacillati</taxon>
        <taxon>Actinomycetota</taxon>
        <taxon>Actinomycetes</taxon>
        <taxon>Streptosporangiales</taxon>
        <taxon>Streptosporangiaceae</taxon>
        <taxon>Nonomuraea</taxon>
    </lineage>
</organism>
<dbReference type="InterPro" id="IPR000157">
    <property type="entry name" value="TIR_dom"/>
</dbReference>
<evidence type="ECO:0000256" key="3">
    <source>
        <dbReference type="ARBA" id="ARBA00022729"/>
    </source>
</evidence>
<dbReference type="Pfam" id="PF13676">
    <property type="entry name" value="TIR_2"/>
    <property type="match status" value="1"/>
</dbReference>
<reference evidence="7" key="2">
    <citation type="submission" date="2020-09" db="EMBL/GenBank/DDBJ databases">
        <authorList>
            <person name="Sun Q."/>
            <person name="Zhou Y."/>
        </authorList>
    </citation>
    <scope>NUCLEOTIDE SEQUENCE</scope>
    <source>
        <strain evidence="7">CGMCC 4.7430</strain>
    </source>
</reference>
<evidence type="ECO:0000313" key="8">
    <source>
        <dbReference type="Proteomes" id="UP000660745"/>
    </source>
</evidence>
<comment type="subcellular location">
    <subcellularLocation>
        <location evidence="1">Membrane</location>
    </subcellularLocation>
</comment>
<evidence type="ECO:0000256" key="5">
    <source>
        <dbReference type="ARBA" id="ARBA00023136"/>
    </source>
</evidence>
<evidence type="ECO:0000256" key="4">
    <source>
        <dbReference type="ARBA" id="ARBA00022989"/>
    </source>
</evidence>
<gene>
    <name evidence="7" type="ORF">GCM10012278_07110</name>
</gene>
<evidence type="ECO:0000259" key="6">
    <source>
        <dbReference type="PROSITE" id="PS50104"/>
    </source>
</evidence>
<dbReference type="Gene3D" id="3.40.50.10140">
    <property type="entry name" value="Toll/interleukin-1 receptor homology (TIR) domain"/>
    <property type="match status" value="1"/>
</dbReference>
<dbReference type="AlphaFoldDB" id="A0A917ZZG6"/>
<evidence type="ECO:0000256" key="1">
    <source>
        <dbReference type="ARBA" id="ARBA00004370"/>
    </source>
</evidence>
<evidence type="ECO:0000313" key="7">
    <source>
        <dbReference type="EMBL" id="GGP01925.1"/>
    </source>
</evidence>
<name>A0A917ZZG6_9ACTN</name>
<dbReference type="EMBL" id="BMNK01000001">
    <property type="protein sequence ID" value="GGP01925.1"/>
    <property type="molecule type" value="Genomic_DNA"/>
</dbReference>
<keyword evidence="4" id="KW-1133">Transmembrane helix</keyword>
<sequence length="141" mass="16202">MVQNGKYDAFVSYSHHDRDWVKQFVGRLQGLDLKVAWDGEFIQVGDLLVIDIEEAIRNSANGILIFSPASVASKWVKNEYAVMMQRAIENDRRFIPVIIEDAEIPLFAHARYAADFRDTNSARWDEVLQQIVRAVRHGDEP</sequence>
<dbReference type="InterPro" id="IPR035897">
    <property type="entry name" value="Toll_tir_struct_dom_sf"/>
</dbReference>
<dbReference type="SMART" id="SM00255">
    <property type="entry name" value="TIR"/>
    <property type="match status" value="1"/>
</dbReference>
<dbReference type="PANTHER" id="PTHR24365:SF541">
    <property type="entry name" value="PROTEIN TOLL-RELATED"/>
    <property type="match status" value="1"/>
</dbReference>
<feature type="domain" description="TIR" evidence="6">
    <location>
        <begin position="5"/>
        <end position="135"/>
    </location>
</feature>
<dbReference type="PANTHER" id="PTHR24365">
    <property type="entry name" value="TOLL-LIKE RECEPTOR"/>
    <property type="match status" value="1"/>
</dbReference>
<keyword evidence="3" id="KW-0732">Signal</keyword>
<dbReference type="PROSITE" id="PS50104">
    <property type="entry name" value="TIR"/>
    <property type="match status" value="1"/>
</dbReference>
<reference evidence="7" key="1">
    <citation type="journal article" date="2014" name="Int. J. Syst. Evol. Microbiol.">
        <title>Complete genome sequence of Corynebacterium casei LMG S-19264T (=DSM 44701T), isolated from a smear-ripened cheese.</title>
        <authorList>
            <consortium name="US DOE Joint Genome Institute (JGI-PGF)"/>
            <person name="Walter F."/>
            <person name="Albersmeier A."/>
            <person name="Kalinowski J."/>
            <person name="Ruckert C."/>
        </authorList>
    </citation>
    <scope>NUCLEOTIDE SEQUENCE</scope>
    <source>
        <strain evidence="7">CGMCC 4.7430</strain>
    </source>
</reference>
<keyword evidence="2" id="KW-0812">Transmembrane</keyword>